<accession>A0A317PE90</accession>
<evidence type="ECO:0000313" key="2">
    <source>
        <dbReference type="Proteomes" id="UP000246352"/>
    </source>
</evidence>
<dbReference type="EMBL" id="QGTR01000007">
    <property type="protein sequence ID" value="PWV97238.1"/>
    <property type="molecule type" value="Genomic_DNA"/>
</dbReference>
<dbReference type="Gene3D" id="3.40.630.40">
    <property type="entry name" value="Zn-dependent exopeptidases"/>
    <property type="match status" value="1"/>
</dbReference>
<dbReference type="GO" id="GO:0016787">
    <property type="term" value="F:hydrolase activity"/>
    <property type="evidence" value="ECO:0007669"/>
    <property type="project" value="UniProtKB-KW"/>
</dbReference>
<name>A0A317PE90_9HYPH</name>
<proteinExistence type="predicted"/>
<comment type="caution">
    <text evidence="1">The sequence shown here is derived from an EMBL/GenBank/DDBJ whole genome shotgun (WGS) entry which is preliminary data.</text>
</comment>
<dbReference type="SUPFAM" id="SSF53187">
    <property type="entry name" value="Zn-dependent exopeptidases"/>
    <property type="match status" value="1"/>
</dbReference>
<sequence length="277" mass="30347">MEQSALRGVLQPNPDTAMTDFQPFEIIPGDPRQTMVLLADHAMNRLPAEYGDLGLPASAFDRHIAYDIGVEQLTRRLAHRLGMPAVLSCFSRLLIDPNRGEDDPTLIMKLSDGAVIPANHPLGDAERQHRLDAFHRPYHAAVAATIEDSTRTTGRAPVVISIHSFTPIWKGAARPWHAAVLWDKDPRAVAPFLDALRADPALVVGDNEPYEGALEGDTIYRHGTSAGRAHALLEIRQDLIGDDAGIEAWVDRLAPILEGINALADLHEVRHYGSLVD</sequence>
<organism evidence="1 2">
    <name type="scientific">Hoeflea marina</name>
    <dbReference type="NCBI Taxonomy" id="274592"/>
    <lineage>
        <taxon>Bacteria</taxon>
        <taxon>Pseudomonadati</taxon>
        <taxon>Pseudomonadota</taxon>
        <taxon>Alphaproteobacteria</taxon>
        <taxon>Hyphomicrobiales</taxon>
        <taxon>Rhizobiaceae</taxon>
        <taxon>Hoeflea</taxon>
    </lineage>
</organism>
<dbReference type="AlphaFoldDB" id="A0A317PE90"/>
<keyword evidence="1" id="KW-0378">Hydrolase</keyword>
<dbReference type="InterPro" id="IPR007709">
    <property type="entry name" value="N-FG_amidohydro"/>
</dbReference>
<keyword evidence="2" id="KW-1185">Reference proteome</keyword>
<dbReference type="InterPro" id="IPR011227">
    <property type="entry name" value="UCP029730"/>
</dbReference>
<gene>
    <name evidence="1" type="ORF">DFR52_107152</name>
</gene>
<dbReference type="Pfam" id="PF05013">
    <property type="entry name" value="FGase"/>
    <property type="match status" value="1"/>
</dbReference>
<protein>
    <submittedName>
        <fullName evidence="1">Putative N-formylglutamate amidohydrolase</fullName>
    </submittedName>
</protein>
<dbReference type="Proteomes" id="UP000246352">
    <property type="component" value="Unassembled WGS sequence"/>
</dbReference>
<dbReference type="PIRSF" id="PIRSF029730">
    <property type="entry name" value="UCP029730"/>
    <property type="match status" value="1"/>
</dbReference>
<evidence type="ECO:0000313" key="1">
    <source>
        <dbReference type="EMBL" id="PWV97238.1"/>
    </source>
</evidence>
<reference evidence="1 2" key="1">
    <citation type="submission" date="2018-05" db="EMBL/GenBank/DDBJ databases">
        <title>Genomic Encyclopedia of Type Strains, Phase IV (KMG-IV): sequencing the most valuable type-strain genomes for metagenomic binning, comparative biology and taxonomic classification.</title>
        <authorList>
            <person name="Goeker M."/>
        </authorList>
    </citation>
    <scope>NUCLEOTIDE SEQUENCE [LARGE SCALE GENOMIC DNA]</scope>
    <source>
        <strain evidence="1 2">DSM 16791</strain>
    </source>
</reference>